<protein>
    <submittedName>
        <fullName evidence="2">Uncharacterized protein</fullName>
    </submittedName>
</protein>
<dbReference type="EMBL" id="LR798293">
    <property type="protein sequence ID" value="CAB5220956.1"/>
    <property type="molecule type" value="Genomic_DNA"/>
</dbReference>
<reference evidence="2" key="1">
    <citation type="submission" date="2020-05" db="EMBL/GenBank/DDBJ databases">
        <authorList>
            <person name="Chiriac C."/>
            <person name="Salcher M."/>
            <person name="Ghai R."/>
            <person name="Kavagutti S V."/>
        </authorList>
    </citation>
    <scope>NUCLEOTIDE SEQUENCE</scope>
</reference>
<gene>
    <name evidence="2" type="ORF">UFOVP240_60</name>
</gene>
<evidence type="ECO:0000313" key="2">
    <source>
        <dbReference type="EMBL" id="CAB5220956.1"/>
    </source>
</evidence>
<proteinExistence type="predicted"/>
<evidence type="ECO:0000256" key="1">
    <source>
        <dbReference type="SAM" id="Phobius"/>
    </source>
</evidence>
<name>A0A6J7WSM6_9CAUD</name>
<keyword evidence="1" id="KW-0472">Membrane</keyword>
<accession>A0A6J7WSM6</accession>
<keyword evidence="1" id="KW-1133">Transmembrane helix</keyword>
<organism evidence="2">
    <name type="scientific">uncultured Caudovirales phage</name>
    <dbReference type="NCBI Taxonomy" id="2100421"/>
    <lineage>
        <taxon>Viruses</taxon>
        <taxon>Duplodnaviria</taxon>
        <taxon>Heunggongvirae</taxon>
        <taxon>Uroviricota</taxon>
        <taxon>Caudoviricetes</taxon>
        <taxon>Peduoviridae</taxon>
        <taxon>Maltschvirus</taxon>
        <taxon>Maltschvirus maltsch</taxon>
    </lineage>
</organism>
<feature type="transmembrane region" description="Helical" evidence="1">
    <location>
        <begin position="6"/>
        <end position="34"/>
    </location>
</feature>
<keyword evidence="1" id="KW-0812">Transmembrane</keyword>
<sequence length="84" mass="9713">MDMSQAATFLGASILISIGVIIIAILLLILNNLFSMFWKPVKMMRFYDPYQHQKEYEQNEPLMDKVEPTLEAPVTPPKPTMKKR</sequence>